<reference evidence="2" key="1">
    <citation type="journal article" date="2022" name="bioRxiv">
        <title>Sequencing and chromosome-scale assembly of the giantPleurodeles waltlgenome.</title>
        <authorList>
            <person name="Brown T."/>
            <person name="Elewa A."/>
            <person name="Iarovenko S."/>
            <person name="Subramanian E."/>
            <person name="Araus A.J."/>
            <person name="Petzold A."/>
            <person name="Susuki M."/>
            <person name="Suzuki K.-i.T."/>
            <person name="Hayashi T."/>
            <person name="Toyoda A."/>
            <person name="Oliveira C."/>
            <person name="Osipova E."/>
            <person name="Leigh N.D."/>
            <person name="Simon A."/>
            <person name="Yun M.H."/>
        </authorList>
    </citation>
    <scope>NUCLEOTIDE SEQUENCE</scope>
    <source>
        <strain evidence="2">20211129_DDA</strain>
        <tissue evidence="2">Liver</tissue>
    </source>
</reference>
<organism evidence="2 3">
    <name type="scientific">Pleurodeles waltl</name>
    <name type="common">Iberian ribbed newt</name>
    <dbReference type="NCBI Taxonomy" id="8319"/>
    <lineage>
        <taxon>Eukaryota</taxon>
        <taxon>Metazoa</taxon>
        <taxon>Chordata</taxon>
        <taxon>Craniata</taxon>
        <taxon>Vertebrata</taxon>
        <taxon>Euteleostomi</taxon>
        <taxon>Amphibia</taxon>
        <taxon>Batrachia</taxon>
        <taxon>Caudata</taxon>
        <taxon>Salamandroidea</taxon>
        <taxon>Salamandridae</taxon>
        <taxon>Pleurodelinae</taxon>
        <taxon>Pleurodeles</taxon>
    </lineage>
</organism>
<dbReference type="Proteomes" id="UP001066276">
    <property type="component" value="Chromosome 12"/>
</dbReference>
<name>A0AAV7KVB2_PLEWA</name>
<protein>
    <submittedName>
        <fullName evidence="2">Uncharacterized protein</fullName>
    </submittedName>
</protein>
<feature type="region of interest" description="Disordered" evidence="1">
    <location>
        <begin position="1"/>
        <end position="30"/>
    </location>
</feature>
<accession>A0AAV7KVB2</accession>
<feature type="compositionally biased region" description="Low complexity" evidence="1">
    <location>
        <begin position="14"/>
        <end position="28"/>
    </location>
</feature>
<evidence type="ECO:0000256" key="1">
    <source>
        <dbReference type="SAM" id="MobiDB-lite"/>
    </source>
</evidence>
<gene>
    <name evidence="2" type="ORF">NDU88_003585</name>
</gene>
<dbReference type="EMBL" id="JANPWB010000016">
    <property type="protein sequence ID" value="KAJ1083426.1"/>
    <property type="molecule type" value="Genomic_DNA"/>
</dbReference>
<sequence length="100" mass="11257">MRLRERERAKTRRAAAPSRNAEAASEPSCQGRRVRRLSLVWLIILLECESRLQAELPGTPSKASLAGLADNPFGMQKPSEQLLIMDFSCWGRGREASYRV</sequence>
<keyword evidence="3" id="KW-1185">Reference proteome</keyword>
<evidence type="ECO:0000313" key="2">
    <source>
        <dbReference type="EMBL" id="KAJ1083426.1"/>
    </source>
</evidence>
<evidence type="ECO:0000313" key="3">
    <source>
        <dbReference type="Proteomes" id="UP001066276"/>
    </source>
</evidence>
<comment type="caution">
    <text evidence="2">The sequence shown here is derived from an EMBL/GenBank/DDBJ whole genome shotgun (WGS) entry which is preliminary data.</text>
</comment>
<dbReference type="AlphaFoldDB" id="A0AAV7KVB2"/>
<proteinExistence type="predicted"/>